<dbReference type="EMBL" id="JASCXX010000032">
    <property type="protein sequence ID" value="MDI6451281.1"/>
    <property type="molecule type" value="Genomic_DNA"/>
</dbReference>
<evidence type="ECO:0000313" key="2">
    <source>
        <dbReference type="Proteomes" id="UP001431776"/>
    </source>
</evidence>
<dbReference type="AlphaFoldDB" id="A0AAW6TZW6"/>
<gene>
    <name evidence="1" type="ORF">QJ522_19625</name>
</gene>
<proteinExistence type="predicted"/>
<evidence type="ECO:0000313" key="1">
    <source>
        <dbReference type="EMBL" id="MDI6451281.1"/>
    </source>
</evidence>
<reference evidence="1" key="1">
    <citation type="submission" date="2023-05" db="EMBL/GenBank/DDBJ databases">
        <title>Anaerotaeda fermentans gen. nov., sp. nov., a novel anaerobic planctomycete of the new family within the order Sedimentisphaerales isolated from Taman Peninsula, Russia.</title>
        <authorList>
            <person name="Khomyakova M.A."/>
            <person name="Merkel A.Y."/>
            <person name="Slobodkin A.I."/>
        </authorList>
    </citation>
    <scope>NUCLEOTIDE SEQUENCE</scope>
    <source>
        <strain evidence="1">M17dextr</strain>
    </source>
</reference>
<dbReference type="RefSeq" id="WP_349246689.1">
    <property type="nucleotide sequence ID" value="NZ_JASCXX010000032.1"/>
</dbReference>
<organism evidence="1 2">
    <name type="scientific">Anaerobaca lacustris</name>
    <dbReference type="NCBI Taxonomy" id="3044600"/>
    <lineage>
        <taxon>Bacteria</taxon>
        <taxon>Pseudomonadati</taxon>
        <taxon>Planctomycetota</taxon>
        <taxon>Phycisphaerae</taxon>
        <taxon>Sedimentisphaerales</taxon>
        <taxon>Anaerobacaceae</taxon>
        <taxon>Anaerobaca</taxon>
    </lineage>
</organism>
<accession>A0AAW6TZW6</accession>
<name>A0AAW6TZW6_9BACT</name>
<sequence length="360" mass="39074">MFNLIKASAQNSAQKRPSSRISGQISANALATVGYEYTIGRTESEVGPLKVNGRGTLLLCGTKEGSAIRYYNVRLDGADDKAKVVPIPGVGTCLGAEWRHSAESDELLWITGDEQQEFKKFEITANGISQTESIAIDPNFVVVAPSSYAWGASGKIVPLRASRVYGSLYDSSYDSSGVHLGLLRIEDGVLNESTIPAPGLMQWTDESTFYMVSSDRGSNPMMLMSKAKLNPESMAVEVSEILRAKEIRLAAQGLDGAVVYVVGTDVFCGDRRLCILPEKLSPGGPLYVSGEYLAYFSASETIHVLNRTGDVVRSRRIDEASSVFGISALTHCVYGVREDQTSVYAYDFAEDIVRTLFSVE</sequence>
<dbReference type="Proteomes" id="UP001431776">
    <property type="component" value="Unassembled WGS sequence"/>
</dbReference>
<keyword evidence="2" id="KW-1185">Reference proteome</keyword>
<comment type="caution">
    <text evidence="1">The sequence shown here is derived from an EMBL/GenBank/DDBJ whole genome shotgun (WGS) entry which is preliminary data.</text>
</comment>
<protein>
    <submittedName>
        <fullName evidence="1">Uncharacterized protein</fullName>
    </submittedName>
</protein>